<organism evidence="2 3">
    <name type="scientific">Maribacter dokdonensis</name>
    <dbReference type="NCBI Taxonomy" id="320912"/>
    <lineage>
        <taxon>Bacteria</taxon>
        <taxon>Pseudomonadati</taxon>
        <taxon>Bacteroidota</taxon>
        <taxon>Flavobacteriia</taxon>
        <taxon>Flavobacteriales</taxon>
        <taxon>Flavobacteriaceae</taxon>
        <taxon>Maribacter</taxon>
    </lineage>
</organism>
<dbReference type="EMBL" id="FNTB01000001">
    <property type="protein sequence ID" value="SEB40948.1"/>
    <property type="molecule type" value="Genomic_DNA"/>
</dbReference>
<sequence length="75" mass="8389">MDTDYIKVFGGNKIEAQRIKLTLEDNNIKAVIKDETESARLAGFGSPLPELIEVFVHKDEEEQSLALITTLNKKA</sequence>
<evidence type="ECO:0000313" key="2">
    <source>
        <dbReference type="EMBL" id="SEB40948.1"/>
    </source>
</evidence>
<protein>
    <submittedName>
        <fullName evidence="2">Putative signal transducing protein</fullName>
    </submittedName>
</protein>
<dbReference type="Proteomes" id="UP000183038">
    <property type="component" value="Unassembled WGS sequence"/>
</dbReference>
<dbReference type="InterPro" id="IPR018551">
    <property type="entry name" value="DUF2007"/>
</dbReference>
<proteinExistence type="predicted"/>
<dbReference type="Pfam" id="PF09413">
    <property type="entry name" value="DUF2007"/>
    <property type="match status" value="1"/>
</dbReference>
<gene>
    <name evidence="2" type="ORF">SAMN05192540_0110</name>
</gene>
<reference evidence="2 3" key="1">
    <citation type="submission" date="2016-10" db="EMBL/GenBank/DDBJ databases">
        <authorList>
            <person name="de Groot N.N."/>
        </authorList>
    </citation>
    <scope>NUCLEOTIDE SEQUENCE [LARGE SCALE GENOMIC DNA]</scope>
    <source>
        <strain evidence="2 3">MAR_2009_71</strain>
    </source>
</reference>
<evidence type="ECO:0000313" key="3">
    <source>
        <dbReference type="Proteomes" id="UP000183038"/>
    </source>
</evidence>
<evidence type="ECO:0000259" key="1">
    <source>
        <dbReference type="Pfam" id="PF09413"/>
    </source>
</evidence>
<feature type="domain" description="DUF2007" evidence="1">
    <location>
        <begin position="10"/>
        <end position="70"/>
    </location>
</feature>
<name>A0A1H4J5M5_9FLAO</name>
<dbReference type="RefSeq" id="WP_074669707.1">
    <property type="nucleotide sequence ID" value="NZ_FNTB01000001.1"/>
</dbReference>
<dbReference type="OrthoDB" id="1149279at2"/>
<accession>A0A1H4J5M5</accession>
<dbReference type="AlphaFoldDB" id="A0A1H4J5M5"/>